<dbReference type="PIRSF" id="PIRSF000414">
    <property type="entry name" value="AICARFT_IMPCHas"/>
    <property type="match status" value="1"/>
</dbReference>
<reference evidence="12 14" key="1">
    <citation type="journal article" date="2015" name="Genome Announc.">
        <title>Draft Genome Sequence of a Heterotrophic Facultative Anaerobic Thermophilic Bacterium, Ardenticatena maritima Strain 110ST.</title>
        <authorList>
            <person name="Kawaichi S."/>
            <person name="Yoshida T."/>
            <person name="Sako Y."/>
            <person name="Nakamura R."/>
        </authorList>
    </citation>
    <scope>NUCLEOTIDE SEQUENCE [LARGE SCALE GENOMIC DNA]</scope>
    <source>
        <strain evidence="12 14">110S</strain>
    </source>
</reference>
<sequence>MIQRALLSVSDKRGLVELATALRELGIELISTGGTARLLQENGIPVTPIEAVTGMPEILGGRVKTLHPMIHGGLLARRDRPEDVEDMHRHAIAGIDLVVVNLYPFEATVARDDVTLEDAIEQIDIGGVTLLRAAAKNYRYVTVVSDPDDYPTLIAALREHRQVPEDVRAAFAVKAFRQTALYDAMISDWLARRLGTDATPFPDVLPLGVRKAGDLRYGENPHQQGALYRVPNAGGLAHAEQLQGKGMSYTNWLDAEGAWLAVQQFETPAVVIVKHASPCGIATHPDLVQAYRHALASDPVSAFGGIVAVNRPVDKALAEAMDDLFIEVLLAPEVTPEAREHLAAKKNRRVLVVPPLRTPYVETRSIPGGFIRQTPDAVETPIAMQCVTTREPTAEERATLEFAWRACLAVKSNAIVLARAVDGGFATVGIGTGQPSRVDAVRLAVQKAGEQASGAVMASDAFFPFPDGVEVAAQAGVTAVIQPGGSRRDAEVIAAANQYGMAMVFTGVRHFRH</sequence>
<comment type="similarity">
    <text evidence="3 10">Belongs to the PurH family.</text>
</comment>
<keyword evidence="6 10" id="KW-0378">Hydrolase</keyword>
<dbReference type="AlphaFoldDB" id="A0A0M9UDX3"/>
<dbReference type="GO" id="GO:0003937">
    <property type="term" value="F:IMP cyclohydrolase activity"/>
    <property type="evidence" value="ECO:0007669"/>
    <property type="project" value="UniProtKB-UniRule"/>
</dbReference>
<dbReference type="SMART" id="SM00798">
    <property type="entry name" value="AICARFT_IMPCHas"/>
    <property type="match status" value="1"/>
</dbReference>
<evidence type="ECO:0000259" key="11">
    <source>
        <dbReference type="PROSITE" id="PS51855"/>
    </source>
</evidence>
<dbReference type="Gene3D" id="3.40.50.1380">
    <property type="entry name" value="Methylglyoxal synthase-like domain"/>
    <property type="match status" value="1"/>
</dbReference>
<dbReference type="GO" id="GO:0005829">
    <property type="term" value="C:cytosol"/>
    <property type="evidence" value="ECO:0007669"/>
    <property type="project" value="TreeGrafter"/>
</dbReference>
<organism evidence="12 14">
    <name type="scientific">Ardenticatena maritima</name>
    <dbReference type="NCBI Taxonomy" id="872965"/>
    <lineage>
        <taxon>Bacteria</taxon>
        <taxon>Bacillati</taxon>
        <taxon>Chloroflexota</taxon>
        <taxon>Ardenticatenia</taxon>
        <taxon>Ardenticatenales</taxon>
        <taxon>Ardenticatenaceae</taxon>
        <taxon>Ardenticatena</taxon>
    </lineage>
</organism>
<reference evidence="13 15" key="2">
    <citation type="submission" date="2015-07" db="EMBL/GenBank/DDBJ databases">
        <title>Whole genome sequence of Ardenticatena maritima DSM 23922.</title>
        <authorList>
            <person name="Hemp J."/>
            <person name="Ward L.M."/>
            <person name="Pace L.A."/>
            <person name="Fischer W.W."/>
        </authorList>
    </citation>
    <scope>NUCLEOTIDE SEQUENCE [LARGE SCALE GENOMIC DNA]</scope>
    <source>
        <strain evidence="13 15">110S</strain>
    </source>
</reference>
<dbReference type="FunCoup" id="A0A0M9UDX3">
    <property type="interactions" value="447"/>
</dbReference>
<dbReference type="EC" id="2.1.2.3" evidence="10"/>
<evidence type="ECO:0000256" key="10">
    <source>
        <dbReference type="HAMAP-Rule" id="MF_00139"/>
    </source>
</evidence>
<dbReference type="InterPro" id="IPR036914">
    <property type="entry name" value="MGS-like_dom_sf"/>
</dbReference>
<dbReference type="GO" id="GO:0004643">
    <property type="term" value="F:phosphoribosylaminoimidazolecarboxamide formyltransferase activity"/>
    <property type="evidence" value="ECO:0007669"/>
    <property type="project" value="UniProtKB-UniRule"/>
</dbReference>
<comment type="domain">
    <text evidence="10">The IMP cyclohydrolase activity resides in the N-terminal region.</text>
</comment>
<dbReference type="HAMAP" id="MF_00139">
    <property type="entry name" value="PurH"/>
    <property type="match status" value="1"/>
</dbReference>
<evidence type="ECO:0000313" key="12">
    <source>
        <dbReference type="EMBL" id="GAP64487.1"/>
    </source>
</evidence>
<dbReference type="InParanoid" id="A0A0M9UDX3"/>
<dbReference type="RefSeq" id="WP_054494156.1">
    <property type="nucleotide sequence ID" value="NZ_BBZA01000265.1"/>
</dbReference>
<accession>A0A0M9UDX3</accession>
<protein>
    <recommendedName>
        <fullName evidence="10">Bifunctional purine biosynthesis protein PurH</fullName>
    </recommendedName>
    <domain>
        <recommendedName>
            <fullName evidence="10">Phosphoribosylaminoimidazolecarboxamide formyltransferase</fullName>
            <ecNumber evidence="10">2.1.2.3</ecNumber>
        </recommendedName>
        <alternativeName>
            <fullName evidence="10">AICAR transformylase</fullName>
        </alternativeName>
    </domain>
    <domain>
        <recommendedName>
            <fullName evidence="10">IMP cyclohydrolase</fullName>
            <ecNumber evidence="10">3.5.4.10</ecNumber>
        </recommendedName>
        <alternativeName>
            <fullName evidence="10">ATIC</fullName>
        </alternativeName>
        <alternativeName>
            <fullName evidence="10">IMP synthase</fullName>
        </alternativeName>
        <alternativeName>
            <fullName evidence="10">Inosinicase</fullName>
        </alternativeName>
    </domain>
</protein>
<evidence type="ECO:0000256" key="6">
    <source>
        <dbReference type="ARBA" id="ARBA00022801"/>
    </source>
</evidence>
<dbReference type="InterPro" id="IPR016193">
    <property type="entry name" value="Cytidine_deaminase-like"/>
</dbReference>
<dbReference type="PANTHER" id="PTHR11692">
    <property type="entry name" value="BIFUNCTIONAL PURINE BIOSYNTHESIS PROTEIN PURH"/>
    <property type="match status" value="1"/>
</dbReference>
<dbReference type="InterPro" id="IPR024051">
    <property type="entry name" value="AICAR_Tfase_dup_dom_sf"/>
</dbReference>
<comment type="pathway">
    <text evidence="2 10">Purine metabolism; IMP biosynthesis via de novo pathway; 5-formamido-1-(5-phospho-D-ribosyl)imidazole-4-carboxamide from 5-amino-1-(5-phospho-D-ribosyl)imidazole-4-carboxamide (10-formyl THF route): step 1/1.</text>
</comment>
<dbReference type="NCBIfam" id="TIGR00355">
    <property type="entry name" value="purH"/>
    <property type="match status" value="1"/>
</dbReference>
<keyword evidence="7 10" id="KW-0511">Multifunctional enzyme</keyword>
<dbReference type="STRING" id="872965.SE16_05880"/>
<dbReference type="InterPro" id="IPR011607">
    <property type="entry name" value="MGS-like_dom"/>
</dbReference>
<comment type="catalytic activity">
    <reaction evidence="9 10">
        <text>IMP + H2O = 5-formamido-1-(5-phospho-D-ribosyl)imidazole-4-carboxamide</text>
        <dbReference type="Rhea" id="RHEA:18445"/>
        <dbReference type="ChEBI" id="CHEBI:15377"/>
        <dbReference type="ChEBI" id="CHEBI:58053"/>
        <dbReference type="ChEBI" id="CHEBI:58467"/>
        <dbReference type="EC" id="3.5.4.10"/>
    </reaction>
</comment>
<evidence type="ECO:0000313" key="13">
    <source>
        <dbReference type="EMBL" id="KPL88346.1"/>
    </source>
</evidence>
<keyword evidence="5 10" id="KW-0658">Purine biosynthesis</keyword>
<feature type="domain" description="MGS-like" evidence="11">
    <location>
        <begin position="1"/>
        <end position="145"/>
    </location>
</feature>
<evidence type="ECO:0000256" key="5">
    <source>
        <dbReference type="ARBA" id="ARBA00022755"/>
    </source>
</evidence>
<evidence type="ECO:0000256" key="3">
    <source>
        <dbReference type="ARBA" id="ARBA00007667"/>
    </source>
</evidence>
<keyword evidence="14" id="KW-1185">Reference proteome</keyword>
<name>A0A0M9UDX3_9CHLR</name>
<dbReference type="EMBL" id="BBZA01000265">
    <property type="protein sequence ID" value="GAP64487.1"/>
    <property type="molecule type" value="Genomic_DNA"/>
</dbReference>
<dbReference type="CDD" id="cd01421">
    <property type="entry name" value="IMPCH"/>
    <property type="match status" value="1"/>
</dbReference>
<proteinExistence type="inferred from homology"/>
<dbReference type="SUPFAM" id="SSF53927">
    <property type="entry name" value="Cytidine deaminase-like"/>
    <property type="match status" value="1"/>
</dbReference>
<evidence type="ECO:0000256" key="4">
    <source>
        <dbReference type="ARBA" id="ARBA00022679"/>
    </source>
</evidence>
<dbReference type="OrthoDB" id="9802065at2"/>
<gene>
    <name evidence="10 12" type="primary">purH</name>
    <name evidence="12" type="ORF">ARMA_2910</name>
    <name evidence="13" type="ORF">SE16_05880</name>
</gene>
<dbReference type="Pfam" id="PF02142">
    <property type="entry name" value="MGS"/>
    <property type="match status" value="1"/>
</dbReference>
<evidence type="ECO:0000256" key="9">
    <source>
        <dbReference type="ARBA" id="ARBA00050687"/>
    </source>
</evidence>
<dbReference type="NCBIfam" id="NF002049">
    <property type="entry name" value="PRK00881.1"/>
    <property type="match status" value="1"/>
</dbReference>
<dbReference type="PROSITE" id="PS51855">
    <property type="entry name" value="MGS"/>
    <property type="match status" value="1"/>
</dbReference>
<comment type="catalytic activity">
    <reaction evidence="8 10">
        <text>(6R)-10-formyltetrahydrofolate + 5-amino-1-(5-phospho-beta-D-ribosyl)imidazole-4-carboxamide = 5-formamido-1-(5-phospho-D-ribosyl)imidazole-4-carboxamide + (6S)-5,6,7,8-tetrahydrofolate</text>
        <dbReference type="Rhea" id="RHEA:22192"/>
        <dbReference type="ChEBI" id="CHEBI:57453"/>
        <dbReference type="ChEBI" id="CHEBI:58467"/>
        <dbReference type="ChEBI" id="CHEBI:58475"/>
        <dbReference type="ChEBI" id="CHEBI:195366"/>
        <dbReference type="EC" id="2.1.2.3"/>
    </reaction>
</comment>
<comment type="caution">
    <text evidence="12">The sequence shown here is derived from an EMBL/GenBank/DDBJ whole genome shotgun (WGS) entry which is preliminary data.</text>
</comment>
<dbReference type="PATRIC" id="fig|872965.6.peg.1207"/>
<evidence type="ECO:0000256" key="2">
    <source>
        <dbReference type="ARBA" id="ARBA00004954"/>
    </source>
</evidence>
<evidence type="ECO:0000256" key="1">
    <source>
        <dbReference type="ARBA" id="ARBA00004844"/>
    </source>
</evidence>
<evidence type="ECO:0000256" key="8">
    <source>
        <dbReference type="ARBA" id="ARBA00050488"/>
    </source>
</evidence>
<dbReference type="FunFam" id="3.40.140.20:FF:000001">
    <property type="entry name" value="Bifunctional purine biosynthesis protein PurH"/>
    <property type="match status" value="1"/>
</dbReference>
<dbReference type="Proteomes" id="UP000050502">
    <property type="component" value="Unassembled WGS sequence"/>
</dbReference>
<evidence type="ECO:0000313" key="14">
    <source>
        <dbReference type="Proteomes" id="UP000037784"/>
    </source>
</evidence>
<dbReference type="Proteomes" id="UP000037784">
    <property type="component" value="Unassembled WGS sequence"/>
</dbReference>
<dbReference type="FunFam" id="3.40.50.1380:FF:000001">
    <property type="entry name" value="Bifunctional purine biosynthesis protein PurH"/>
    <property type="match status" value="1"/>
</dbReference>
<keyword evidence="4 10" id="KW-0808">Transferase</keyword>
<dbReference type="PANTHER" id="PTHR11692:SF0">
    <property type="entry name" value="BIFUNCTIONAL PURINE BIOSYNTHESIS PROTEIN ATIC"/>
    <property type="match status" value="1"/>
</dbReference>
<evidence type="ECO:0000313" key="15">
    <source>
        <dbReference type="Proteomes" id="UP000050502"/>
    </source>
</evidence>
<dbReference type="Gene3D" id="3.40.140.20">
    <property type="match status" value="2"/>
</dbReference>
<comment type="pathway">
    <text evidence="1 10">Purine metabolism; IMP biosynthesis via de novo pathway; IMP from 5-formamido-1-(5-phospho-D-ribosyl)imidazole-4-carboxamide: step 1/1.</text>
</comment>
<dbReference type="EC" id="3.5.4.10" evidence="10"/>
<dbReference type="Pfam" id="PF01808">
    <property type="entry name" value="AICARFT_IMPCHas"/>
    <property type="match status" value="1"/>
</dbReference>
<dbReference type="UniPathway" id="UPA00074">
    <property type="reaction ID" value="UER00133"/>
</dbReference>
<reference evidence="14" key="3">
    <citation type="submission" date="2015-08" db="EMBL/GenBank/DDBJ databases">
        <title>Draft Genome Sequence of a Heterotrophic Facultative Anaerobic Bacterium Ardenticatena maritima Strain 110S.</title>
        <authorList>
            <person name="Kawaichi S."/>
            <person name="Yoshida T."/>
            <person name="Sako Y."/>
            <person name="Nakamura R."/>
        </authorList>
    </citation>
    <scope>NUCLEOTIDE SEQUENCE [LARGE SCALE GENOMIC DNA]</scope>
    <source>
        <strain evidence="14">110S</strain>
    </source>
</reference>
<dbReference type="SMART" id="SM00851">
    <property type="entry name" value="MGS"/>
    <property type="match status" value="1"/>
</dbReference>
<dbReference type="GO" id="GO:0006189">
    <property type="term" value="P:'de novo' IMP biosynthetic process"/>
    <property type="evidence" value="ECO:0007669"/>
    <property type="project" value="UniProtKB-UniRule"/>
</dbReference>
<dbReference type="InterPro" id="IPR002695">
    <property type="entry name" value="PurH-like"/>
</dbReference>
<dbReference type="SUPFAM" id="SSF52335">
    <property type="entry name" value="Methylglyoxal synthase-like"/>
    <property type="match status" value="1"/>
</dbReference>
<evidence type="ECO:0000256" key="7">
    <source>
        <dbReference type="ARBA" id="ARBA00023268"/>
    </source>
</evidence>
<dbReference type="EMBL" id="LGKN01000004">
    <property type="protein sequence ID" value="KPL88346.1"/>
    <property type="molecule type" value="Genomic_DNA"/>
</dbReference>